<dbReference type="PANTHER" id="PTHR13964:SF27">
    <property type="entry name" value="HAT-TRICK, ISOFORM D"/>
    <property type="match status" value="1"/>
</dbReference>
<evidence type="ECO:0000313" key="6">
    <source>
        <dbReference type="EMBL" id="OLL21864.1"/>
    </source>
</evidence>
<evidence type="ECO:0000259" key="5">
    <source>
        <dbReference type="PROSITE" id="PS51011"/>
    </source>
</evidence>
<feature type="region of interest" description="Disordered" evidence="4">
    <location>
        <begin position="250"/>
        <end position="359"/>
    </location>
</feature>
<feature type="compositionally biased region" description="Polar residues" evidence="4">
    <location>
        <begin position="105"/>
        <end position="147"/>
    </location>
</feature>
<dbReference type="AlphaFoldDB" id="A0A1U7LGT4"/>
<feature type="region of interest" description="Disordered" evidence="4">
    <location>
        <begin position="63"/>
        <end position="155"/>
    </location>
</feature>
<dbReference type="PANTHER" id="PTHR13964">
    <property type="entry name" value="RBP-RELATED"/>
    <property type="match status" value="1"/>
</dbReference>
<dbReference type="InterPro" id="IPR001606">
    <property type="entry name" value="ARID_dom"/>
</dbReference>
<evidence type="ECO:0000256" key="4">
    <source>
        <dbReference type="SAM" id="MobiDB-lite"/>
    </source>
</evidence>
<feature type="compositionally biased region" description="Polar residues" evidence="4">
    <location>
        <begin position="257"/>
        <end position="286"/>
    </location>
</feature>
<gene>
    <name evidence="6" type="ORF">NEOLI_000467</name>
</gene>
<reference evidence="6 7" key="1">
    <citation type="submission" date="2016-04" db="EMBL/GenBank/DDBJ databases">
        <title>Evolutionary innovation and constraint leading to complex multicellularity in the Ascomycota.</title>
        <authorList>
            <person name="Cisse O."/>
            <person name="Nguyen A."/>
            <person name="Hewitt D.A."/>
            <person name="Jedd G."/>
            <person name="Stajich J.E."/>
        </authorList>
    </citation>
    <scope>NUCLEOTIDE SEQUENCE [LARGE SCALE GENOMIC DNA]</scope>
    <source>
        <strain evidence="6 7">DAH-3</strain>
    </source>
</reference>
<proteinExistence type="predicted"/>
<protein>
    <submittedName>
        <fullName evidence="6">SWI/SNF chromatin-remodeling complex subunit sol1</fullName>
    </submittedName>
</protein>
<dbReference type="SMART" id="SM00501">
    <property type="entry name" value="BRIGHT"/>
    <property type="match status" value="1"/>
</dbReference>
<name>A0A1U7LGT4_NEOID</name>
<keyword evidence="1" id="KW-0805">Transcription regulation</keyword>
<dbReference type="OMA" id="INLMMLY"/>
<evidence type="ECO:0000313" key="7">
    <source>
        <dbReference type="Proteomes" id="UP000186594"/>
    </source>
</evidence>
<organism evidence="6 7">
    <name type="scientific">Neolecta irregularis (strain DAH-3)</name>
    <dbReference type="NCBI Taxonomy" id="1198029"/>
    <lineage>
        <taxon>Eukaryota</taxon>
        <taxon>Fungi</taxon>
        <taxon>Dikarya</taxon>
        <taxon>Ascomycota</taxon>
        <taxon>Taphrinomycotina</taxon>
        <taxon>Neolectales</taxon>
        <taxon>Neolectaceae</taxon>
        <taxon>Neolecta</taxon>
    </lineage>
</organism>
<accession>A0A1U7LGT4</accession>
<keyword evidence="3" id="KW-0539">Nucleus</keyword>
<dbReference type="GO" id="GO:0000976">
    <property type="term" value="F:transcription cis-regulatory region binding"/>
    <property type="evidence" value="ECO:0007669"/>
    <property type="project" value="TreeGrafter"/>
</dbReference>
<dbReference type="EMBL" id="LXFE01004217">
    <property type="protein sequence ID" value="OLL21864.1"/>
    <property type="molecule type" value="Genomic_DNA"/>
</dbReference>
<keyword evidence="7" id="KW-1185">Reference proteome</keyword>
<evidence type="ECO:0000256" key="1">
    <source>
        <dbReference type="ARBA" id="ARBA00023015"/>
    </source>
</evidence>
<sequence length="814" mass="89731">MVDEGFGTEIRWKILTLNSINVQQLASQQQQSQTISSAPIQTPQQQFINPQFHHYNPAAAYQNLPSQGRVNSPFQSNHNSGRPSQSPPGQAMALPRSSMGLAATRSPQNHPHSITRPPNQLTAQQTNHSPHMSRPQISNVQPQQPMQHSRPPPIHNPKNDYAAFMRSLMEFMSKRGTPITNMPSIGNKAVNLPQLFIAVSRSGGSKSVTAQNLWPTFAQKMGFTESDGEILSTYFSTYLGPFEEHMMQRQHAVKMQSIPQNRLQQSTSTSQGALSPNIQTAGSPRDSQPPKPTTASDHAHPKSMKVEPVSPPPPSSGVSGSRSPSQSIPVELESVKKLENEPDEPAPPKEYKPRKHVPQTYGGLDIETMARLSSELERVRDHPYGIMELASINVQALTMSLQSGLLGEVSVAIDSLSVIMGDPRCSIPLSECRDLLDALLDVIESEMEILASFVLATTESGIPYDYEDFLDMAAQEILDLSPPAQTLKETRRRVALDRLEALTTIMRNLSFFAFNMEILATSSRTLRIFVKLVDYLRSSSLEFYIGKSQIALEISKDSLVFLANISHAMKMNDKESLAAYLDLILIFAPCSPRPITLEDLHYPEYFPEFNPYLPPAIEVLARLLARDVPNRQILALILSSNPLQHTRLFSMAVSPLLESPSMPIRAIWEEQLPLVGLAALALDVLVQLLPPESGLAELWLNTDSLIRRLLQLVQGNSLSRASFIPGGVDDGQRSALNRISKVIHGLVSKTVVSRGTDEPLQLRGGLSTQMYLAVLTGPAEDTVLLEALGMVVGETLVPRRAEEDCEEEADMDAV</sequence>
<dbReference type="InterPro" id="IPR036431">
    <property type="entry name" value="ARID_dom_sf"/>
</dbReference>
<dbReference type="GO" id="GO:0006357">
    <property type="term" value="P:regulation of transcription by RNA polymerase II"/>
    <property type="evidence" value="ECO:0007669"/>
    <property type="project" value="TreeGrafter"/>
</dbReference>
<dbReference type="GO" id="GO:0005634">
    <property type="term" value="C:nucleus"/>
    <property type="evidence" value="ECO:0007669"/>
    <property type="project" value="TreeGrafter"/>
</dbReference>
<dbReference type="Gene3D" id="1.10.150.60">
    <property type="entry name" value="ARID DNA-binding domain"/>
    <property type="match status" value="1"/>
</dbReference>
<comment type="caution">
    <text evidence="6">The sequence shown here is derived from an EMBL/GenBank/DDBJ whole genome shotgun (WGS) entry which is preliminary data.</text>
</comment>
<dbReference type="CDD" id="cd16871">
    <property type="entry name" value="ARID_Swi1p-like"/>
    <property type="match status" value="1"/>
</dbReference>
<dbReference type="PROSITE" id="PS51011">
    <property type="entry name" value="ARID"/>
    <property type="match status" value="1"/>
</dbReference>
<dbReference type="SMART" id="SM01014">
    <property type="entry name" value="ARID"/>
    <property type="match status" value="1"/>
</dbReference>
<feature type="compositionally biased region" description="Basic and acidic residues" evidence="4">
    <location>
        <begin position="333"/>
        <end position="351"/>
    </location>
</feature>
<feature type="compositionally biased region" description="Low complexity" evidence="4">
    <location>
        <begin position="316"/>
        <end position="330"/>
    </location>
</feature>
<evidence type="ECO:0000256" key="2">
    <source>
        <dbReference type="ARBA" id="ARBA00023163"/>
    </source>
</evidence>
<dbReference type="InterPro" id="IPR051232">
    <property type="entry name" value="ARID/SWI1_ChromRemod"/>
</dbReference>
<dbReference type="STRING" id="1198029.A0A1U7LGT4"/>
<feature type="compositionally biased region" description="Polar residues" evidence="4">
    <location>
        <begin position="63"/>
        <end position="88"/>
    </location>
</feature>
<evidence type="ECO:0000256" key="3">
    <source>
        <dbReference type="ARBA" id="ARBA00023242"/>
    </source>
</evidence>
<keyword evidence="2" id="KW-0804">Transcription</keyword>
<dbReference type="Pfam" id="PF01388">
    <property type="entry name" value="ARID"/>
    <property type="match status" value="1"/>
</dbReference>
<dbReference type="Proteomes" id="UP000186594">
    <property type="component" value="Unassembled WGS sequence"/>
</dbReference>
<dbReference type="SUPFAM" id="SSF46774">
    <property type="entry name" value="ARID-like"/>
    <property type="match status" value="1"/>
</dbReference>
<feature type="domain" description="ARID" evidence="5">
    <location>
        <begin position="158"/>
        <end position="247"/>
    </location>
</feature>
<dbReference type="OrthoDB" id="1938591at2759"/>